<feature type="region of interest" description="Disordered" evidence="4">
    <location>
        <begin position="293"/>
        <end position="312"/>
    </location>
</feature>
<evidence type="ECO:0000259" key="5">
    <source>
        <dbReference type="PROSITE" id="PS50106"/>
    </source>
</evidence>
<dbReference type="GO" id="GO:0061061">
    <property type="term" value="P:muscle structure development"/>
    <property type="evidence" value="ECO:0007669"/>
    <property type="project" value="TreeGrafter"/>
</dbReference>
<feature type="region of interest" description="Disordered" evidence="4">
    <location>
        <begin position="380"/>
        <end position="404"/>
    </location>
</feature>
<keyword evidence="3" id="KW-0440">LIM domain</keyword>
<dbReference type="SUPFAM" id="SSF50156">
    <property type="entry name" value="PDZ domain-like"/>
    <property type="match status" value="1"/>
</dbReference>
<gene>
    <name evidence="6" type="ORF">PLXY2_LOCUS14091</name>
</gene>
<dbReference type="Proteomes" id="UP000653454">
    <property type="component" value="Unassembled WGS sequence"/>
</dbReference>
<feature type="region of interest" description="Disordered" evidence="4">
    <location>
        <begin position="92"/>
        <end position="224"/>
    </location>
</feature>
<dbReference type="InterPro" id="IPR036034">
    <property type="entry name" value="PDZ_sf"/>
</dbReference>
<dbReference type="InterPro" id="IPR050604">
    <property type="entry name" value="PDZ-LIM_domain"/>
</dbReference>
<dbReference type="GO" id="GO:0030036">
    <property type="term" value="P:actin cytoskeleton organization"/>
    <property type="evidence" value="ECO:0007669"/>
    <property type="project" value="TreeGrafter"/>
</dbReference>
<reference evidence="6" key="1">
    <citation type="submission" date="2020-11" db="EMBL/GenBank/DDBJ databases">
        <authorList>
            <person name="Whiteford S."/>
        </authorList>
    </citation>
    <scope>NUCLEOTIDE SEQUENCE</scope>
</reference>
<dbReference type="Pfam" id="PF00595">
    <property type="entry name" value="PDZ"/>
    <property type="match status" value="1"/>
</dbReference>
<dbReference type="GO" id="GO:0003779">
    <property type="term" value="F:actin binding"/>
    <property type="evidence" value="ECO:0007669"/>
    <property type="project" value="TreeGrafter"/>
</dbReference>
<organism evidence="6 7">
    <name type="scientific">Plutella xylostella</name>
    <name type="common">Diamondback moth</name>
    <name type="synonym">Plutella maculipennis</name>
    <dbReference type="NCBI Taxonomy" id="51655"/>
    <lineage>
        <taxon>Eukaryota</taxon>
        <taxon>Metazoa</taxon>
        <taxon>Ecdysozoa</taxon>
        <taxon>Arthropoda</taxon>
        <taxon>Hexapoda</taxon>
        <taxon>Insecta</taxon>
        <taxon>Pterygota</taxon>
        <taxon>Neoptera</taxon>
        <taxon>Endopterygota</taxon>
        <taxon>Lepidoptera</taxon>
        <taxon>Glossata</taxon>
        <taxon>Ditrysia</taxon>
        <taxon>Yponomeutoidea</taxon>
        <taxon>Plutellidae</taxon>
        <taxon>Plutella</taxon>
    </lineage>
</organism>
<dbReference type="SMART" id="SM00228">
    <property type="entry name" value="PDZ"/>
    <property type="match status" value="1"/>
</dbReference>
<feature type="compositionally biased region" description="Polar residues" evidence="4">
    <location>
        <begin position="208"/>
        <end position="224"/>
    </location>
</feature>
<dbReference type="InterPro" id="IPR001478">
    <property type="entry name" value="PDZ"/>
</dbReference>
<evidence type="ECO:0000256" key="4">
    <source>
        <dbReference type="SAM" id="MobiDB-lite"/>
    </source>
</evidence>
<accession>A0A8S4G876</accession>
<dbReference type="Gene3D" id="2.30.42.10">
    <property type="match status" value="1"/>
</dbReference>
<dbReference type="PANTHER" id="PTHR24214:SF38">
    <property type="entry name" value="PDZ AND LIM DOMAIN PROTEIN ZASP-RELATED"/>
    <property type="match status" value="1"/>
</dbReference>
<keyword evidence="2" id="KW-0963">Cytoplasm</keyword>
<dbReference type="GO" id="GO:0051371">
    <property type="term" value="F:muscle alpha-actinin binding"/>
    <property type="evidence" value="ECO:0007669"/>
    <property type="project" value="TreeGrafter"/>
</dbReference>
<feature type="region of interest" description="Disordered" evidence="4">
    <location>
        <begin position="1"/>
        <end position="22"/>
    </location>
</feature>
<feature type="region of interest" description="Disordered" evidence="4">
    <location>
        <begin position="409"/>
        <end position="428"/>
    </location>
</feature>
<feature type="compositionally biased region" description="Polar residues" evidence="4">
    <location>
        <begin position="411"/>
        <end position="422"/>
    </location>
</feature>
<feature type="compositionally biased region" description="Polar residues" evidence="4">
    <location>
        <begin position="388"/>
        <end position="399"/>
    </location>
</feature>
<comment type="caution">
    <text evidence="6">The sequence shown here is derived from an EMBL/GenBank/DDBJ whole genome shotgun (WGS) entry which is preliminary data.</text>
</comment>
<comment type="subcellular location">
    <subcellularLocation>
        <location evidence="1">Cytoplasm</location>
    </subcellularLocation>
</comment>
<dbReference type="GO" id="GO:0031941">
    <property type="term" value="C:filamentous actin"/>
    <property type="evidence" value="ECO:0007669"/>
    <property type="project" value="TreeGrafter"/>
</dbReference>
<feature type="compositionally biased region" description="Polar residues" evidence="4">
    <location>
        <begin position="156"/>
        <end position="169"/>
    </location>
</feature>
<evidence type="ECO:0000313" key="6">
    <source>
        <dbReference type="EMBL" id="CAG9135827.1"/>
    </source>
</evidence>
<feature type="compositionally biased region" description="Polar residues" evidence="4">
    <location>
        <begin position="116"/>
        <end position="126"/>
    </location>
</feature>
<dbReference type="AlphaFoldDB" id="A0A8S4G876"/>
<dbReference type="EMBL" id="CAJHNJ030000115">
    <property type="protein sequence ID" value="CAG9135827.1"/>
    <property type="molecule type" value="Genomic_DNA"/>
</dbReference>
<dbReference type="GO" id="GO:0001725">
    <property type="term" value="C:stress fiber"/>
    <property type="evidence" value="ECO:0007669"/>
    <property type="project" value="TreeGrafter"/>
</dbReference>
<keyword evidence="3" id="KW-0862">Zinc</keyword>
<keyword evidence="3" id="KW-0479">Metal-binding</keyword>
<evidence type="ECO:0000313" key="7">
    <source>
        <dbReference type="Proteomes" id="UP000653454"/>
    </source>
</evidence>
<name>A0A8S4G876_PLUXY</name>
<dbReference type="PANTHER" id="PTHR24214">
    <property type="entry name" value="PDZ AND LIM DOMAIN PROTEIN ZASP"/>
    <property type="match status" value="1"/>
</dbReference>
<sequence length="476" mass="52601">MSSREVELTGGAPWGFRMHGGADHNQPLRIARRYSDCLERSLDVNPGRKASLSGIREGDVITSINGKPTRGITNSEAHALLRAAGPVLRLGLNEDREMSPRRRSIGKGSELKRPSQLINDTSSGRATPQAPVYSSVKQPPSPQHRLVPRGDPHRTSLCSSPSPLNSTPLVKSVAAPEESVRIHPTNPFYTTLPSNPHSSPSKLPIPNGRSTYSSLDRSKPMTTSSSEYQHEIAGLKSPTFFTKSNESPTKRSSLGKSDTHSTNGYANGVAKTTASDMKSDPFSYDSIFRETTTNGLPRKNGETSRNPFGEVKLNGDPYHKYYDNGRNENYEINKTISNSLSDNSFCSKEEIIKHSTITEHKTNEIKKVTTVKKILLNGSDEGEHKTRGNNTMPSTTAQQHDFKDRGHVGNTYESKPYNNSGADHTLGAANREQYYDTRRETKYDRNSSASPHRSAQEDHKYFASAGKFFINIVTKH</sequence>
<feature type="domain" description="PDZ" evidence="5">
    <location>
        <begin position="11"/>
        <end position="96"/>
    </location>
</feature>
<feature type="region of interest" description="Disordered" evidence="4">
    <location>
        <begin position="239"/>
        <end position="276"/>
    </location>
</feature>
<dbReference type="GO" id="GO:0005737">
    <property type="term" value="C:cytoplasm"/>
    <property type="evidence" value="ECO:0007669"/>
    <property type="project" value="UniProtKB-SubCell"/>
</dbReference>
<evidence type="ECO:0000256" key="2">
    <source>
        <dbReference type="ARBA" id="ARBA00022490"/>
    </source>
</evidence>
<evidence type="ECO:0000256" key="3">
    <source>
        <dbReference type="ARBA" id="ARBA00023038"/>
    </source>
</evidence>
<keyword evidence="7" id="KW-1185">Reference proteome</keyword>
<protein>
    <submittedName>
        <fullName evidence="6">(diamondback moth) hypothetical protein</fullName>
    </submittedName>
</protein>
<dbReference type="PROSITE" id="PS50106">
    <property type="entry name" value="PDZ"/>
    <property type="match status" value="1"/>
</dbReference>
<evidence type="ECO:0000256" key="1">
    <source>
        <dbReference type="ARBA" id="ARBA00004496"/>
    </source>
</evidence>
<dbReference type="GO" id="GO:0005912">
    <property type="term" value="C:adherens junction"/>
    <property type="evidence" value="ECO:0007669"/>
    <property type="project" value="TreeGrafter"/>
</dbReference>
<proteinExistence type="predicted"/>
<feature type="compositionally biased region" description="Polar residues" evidence="4">
    <location>
        <begin position="187"/>
        <end position="201"/>
    </location>
</feature>